<dbReference type="EC" id="2.7.1.148" evidence="2 10"/>
<dbReference type="AlphaFoldDB" id="A0A843YN44"/>
<dbReference type="InterPro" id="IPR013750">
    <property type="entry name" value="GHMP_kinase_C_dom"/>
</dbReference>
<keyword evidence="4 10" id="KW-0808">Transferase</keyword>
<dbReference type="PANTHER" id="PTHR43527">
    <property type="entry name" value="4-DIPHOSPHOCYTIDYL-2-C-METHYL-D-ERYTHRITOL KINASE, CHLOROPLASTIC"/>
    <property type="match status" value="1"/>
</dbReference>
<evidence type="ECO:0000256" key="8">
    <source>
        <dbReference type="ARBA" id="ARBA00023229"/>
    </source>
</evidence>
<evidence type="ECO:0000313" key="13">
    <source>
        <dbReference type="EMBL" id="MQR00370.1"/>
    </source>
</evidence>
<dbReference type="OrthoDB" id="9809438at2"/>
<keyword evidence="6 10" id="KW-0418">Kinase</keyword>
<keyword evidence="5 10" id="KW-0547">Nucleotide-binding</keyword>
<dbReference type="Gene3D" id="3.30.70.890">
    <property type="entry name" value="GHMP kinase, C-terminal domain"/>
    <property type="match status" value="1"/>
</dbReference>
<dbReference type="SUPFAM" id="SSF54211">
    <property type="entry name" value="Ribosomal protein S5 domain 2-like"/>
    <property type="match status" value="1"/>
</dbReference>
<dbReference type="UniPathway" id="UPA00056">
    <property type="reaction ID" value="UER00094"/>
</dbReference>
<dbReference type="HAMAP" id="MF_00061">
    <property type="entry name" value="IspE"/>
    <property type="match status" value="1"/>
</dbReference>
<feature type="active site" evidence="10">
    <location>
        <position position="16"/>
    </location>
</feature>
<evidence type="ECO:0000256" key="7">
    <source>
        <dbReference type="ARBA" id="ARBA00022840"/>
    </source>
</evidence>
<comment type="function">
    <text evidence="10">Catalyzes the phosphorylation of the position 2 hydroxy group of 4-diphosphocytidyl-2C-methyl-D-erythritol.</text>
</comment>
<dbReference type="GO" id="GO:0016114">
    <property type="term" value="P:terpenoid biosynthetic process"/>
    <property type="evidence" value="ECO:0007669"/>
    <property type="project" value="UniProtKB-UniRule"/>
</dbReference>
<keyword evidence="14" id="KW-1185">Reference proteome</keyword>
<name>A0A843YN44_9BURK</name>
<feature type="active site" evidence="10">
    <location>
        <position position="148"/>
    </location>
</feature>
<evidence type="ECO:0000256" key="9">
    <source>
        <dbReference type="ARBA" id="ARBA00032554"/>
    </source>
</evidence>
<evidence type="ECO:0000256" key="5">
    <source>
        <dbReference type="ARBA" id="ARBA00022741"/>
    </source>
</evidence>
<sequence length="295" mass="32245">MNHEIRSLDNCLAPAKLNLFLHVNGRRSDGYHLLQTVFQLLNYGDLLDFETRNDGVIRRITDIPGVAEESDLIVRAAKLLQIAAKKKDGQAKASLGANIAIKKILPMGGGLGGGSSDAATTLMTLNHLWQTGFSRTELMEIGLQLGADVPFFVFGQNAFAEGVGETLQAVQTPAAWYVVIEPGVSIPTALIFSSEELTRDTKLVKIADFSGHQRCFGKNDLEIVATKLFPVVAEAISWLKKYGDARMTGSGACVFCAFTDEEQADVVLMQLKTQKKHWKAWKASAIECHPLKDLI</sequence>
<dbReference type="InterPro" id="IPR004424">
    <property type="entry name" value="IspE"/>
</dbReference>
<dbReference type="Pfam" id="PF08544">
    <property type="entry name" value="GHMP_kinases_C"/>
    <property type="match status" value="1"/>
</dbReference>
<evidence type="ECO:0000256" key="3">
    <source>
        <dbReference type="ARBA" id="ARBA00017473"/>
    </source>
</evidence>
<protein>
    <recommendedName>
        <fullName evidence="3 10">4-diphosphocytidyl-2-C-methyl-D-erythritol kinase</fullName>
        <shortName evidence="10">CMK</shortName>
        <ecNumber evidence="2 10">2.7.1.148</ecNumber>
    </recommendedName>
    <alternativeName>
        <fullName evidence="9 10">4-(cytidine-5'-diphospho)-2-C-methyl-D-erythritol kinase</fullName>
    </alternativeName>
</protein>
<keyword evidence="7 10" id="KW-0067">ATP-binding</keyword>
<dbReference type="InterPro" id="IPR020568">
    <property type="entry name" value="Ribosomal_Su5_D2-typ_SF"/>
</dbReference>
<evidence type="ECO:0000256" key="1">
    <source>
        <dbReference type="ARBA" id="ARBA00009684"/>
    </source>
</evidence>
<dbReference type="Pfam" id="PF00288">
    <property type="entry name" value="GHMP_kinases_N"/>
    <property type="match status" value="1"/>
</dbReference>
<evidence type="ECO:0000256" key="6">
    <source>
        <dbReference type="ARBA" id="ARBA00022777"/>
    </source>
</evidence>
<dbReference type="NCBIfam" id="TIGR00154">
    <property type="entry name" value="ispE"/>
    <property type="match status" value="1"/>
</dbReference>
<dbReference type="InterPro" id="IPR006204">
    <property type="entry name" value="GHMP_kinase_N_dom"/>
</dbReference>
<dbReference type="GO" id="GO:0005524">
    <property type="term" value="F:ATP binding"/>
    <property type="evidence" value="ECO:0007669"/>
    <property type="project" value="UniProtKB-UniRule"/>
</dbReference>
<dbReference type="GO" id="GO:0050515">
    <property type="term" value="F:4-(cytidine 5'-diphospho)-2-C-methyl-D-erythritol kinase activity"/>
    <property type="evidence" value="ECO:0007669"/>
    <property type="project" value="UniProtKB-UniRule"/>
</dbReference>
<evidence type="ECO:0000259" key="12">
    <source>
        <dbReference type="Pfam" id="PF08544"/>
    </source>
</evidence>
<comment type="catalytic activity">
    <reaction evidence="10">
        <text>4-CDP-2-C-methyl-D-erythritol + ATP = 4-CDP-2-C-methyl-D-erythritol 2-phosphate + ADP + H(+)</text>
        <dbReference type="Rhea" id="RHEA:18437"/>
        <dbReference type="ChEBI" id="CHEBI:15378"/>
        <dbReference type="ChEBI" id="CHEBI:30616"/>
        <dbReference type="ChEBI" id="CHEBI:57823"/>
        <dbReference type="ChEBI" id="CHEBI:57919"/>
        <dbReference type="ChEBI" id="CHEBI:456216"/>
        <dbReference type="EC" id="2.7.1.148"/>
    </reaction>
</comment>
<dbReference type="RefSeq" id="WP_153233975.1">
    <property type="nucleotide sequence ID" value="NZ_WINI01000003.1"/>
</dbReference>
<evidence type="ECO:0000313" key="14">
    <source>
        <dbReference type="Proteomes" id="UP000451565"/>
    </source>
</evidence>
<comment type="pathway">
    <text evidence="10">Isoprenoid biosynthesis; isopentenyl diphosphate biosynthesis via DXP pathway; isopentenyl diphosphate from 1-deoxy-D-xylulose 5-phosphate: step 3/6.</text>
</comment>
<accession>A0A843YN44</accession>
<evidence type="ECO:0000256" key="10">
    <source>
        <dbReference type="HAMAP-Rule" id="MF_00061"/>
    </source>
</evidence>
<dbReference type="Proteomes" id="UP000451565">
    <property type="component" value="Unassembled WGS sequence"/>
</dbReference>
<dbReference type="SUPFAM" id="SSF55060">
    <property type="entry name" value="GHMP Kinase, C-terminal domain"/>
    <property type="match status" value="1"/>
</dbReference>
<organism evidence="13 14">
    <name type="scientific">Glaciimonas soli</name>
    <dbReference type="NCBI Taxonomy" id="2590999"/>
    <lineage>
        <taxon>Bacteria</taxon>
        <taxon>Pseudomonadati</taxon>
        <taxon>Pseudomonadota</taxon>
        <taxon>Betaproteobacteria</taxon>
        <taxon>Burkholderiales</taxon>
        <taxon>Oxalobacteraceae</taxon>
        <taxon>Glaciimonas</taxon>
    </lineage>
</organism>
<evidence type="ECO:0000259" key="11">
    <source>
        <dbReference type="Pfam" id="PF00288"/>
    </source>
</evidence>
<feature type="domain" description="GHMP kinase C-terminal" evidence="12">
    <location>
        <begin position="201"/>
        <end position="272"/>
    </location>
</feature>
<proteinExistence type="inferred from homology"/>
<feature type="binding site" evidence="10">
    <location>
        <begin position="106"/>
        <end position="116"/>
    </location>
    <ligand>
        <name>ATP</name>
        <dbReference type="ChEBI" id="CHEBI:30616"/>
    </ligand>
</feature>
<dbReference type="GO" id="GO:0019288">
    <property type="term" value="P:isopentenyl diphosphate biosynthetic process, methylerythritol 4-phosphate pathway"/>
    <property type="evidence" value="ECO:0007669"/>
    <property type="project" value="UniProtKB-UniRule"/>
</dbReference>
<dbReference type="Gene3D" id="3.30.230.10">
    <property type="match status" value="1"/>
</dbReference>
<reference evidence="13 14" key="1">
    <citation type="submission" date="2019-10" db="EMBL/GenBank/DDBJ databases">
        <title>Glaciimonas soli sp. nov., a psychrophilic bacterium isolated from the forest soil of a high elevation mountain in Taiwan.</title>
        <authorList>
            <person name="Wang L.-T."/>
            <person name="Shieh W.Y."/>
        </authorList>
    </citation>
    <scope>NUCLEOTIDE SEQUENCE [LARGE SCALE GENOMIC DNA]</scope>
    <source>
        <strain evidence="13 14">GS1</strain>
    </source>
</reference>
<evidence type="ECO:0000256" key="2">
    <source>
        <dbReference type="ARBA" id="ARBA00012052"/>
    </source>
</evidence>
<evidence type="ECO:0000256" key="4">
    <source>
        <dbReference type="ARBA" id="ARBA00022679"/>
    </source>
</evidence>
<comment type="caution">
    <text evidence="13">The sequence shown here is derived from an EMBL/GenBank/DDBJ whole genome shotgun (WGS) entry which is preliminary data.</text>
</comment>
<keyword evidence="8 10" id="KW-0414">Isoprene biosynthesis</keyword>
<gene>
    <name evidence="10 13" type="primary">ispE</name>
    <name evidence="13" type="ORF">GEV47_06715</name>
</gene>
<dbReference type="InterPro" id="IPR036554">
    <property type="entry name" value="GHMP_kinase_C_sf"/>
</dbReference>
<dbReference type="InterPro" id="IPR014721">
    <property type="entry name" value="Ribsml_uS5_D2-typ_fold_subgr"/>
</dbReference>
<comment type="similarity">
    <text evidence="1 10">Belongs to the GHMP kinase family. IspE subfamily.</text>
</comment>
<feature type="domain" description="GHMP kinase N-terminal" evidence="11">
    <location>
        <begin position="72"/>
        <end position="156"/>
    </location>
</feature>
<dbReference type="PIRSF" id="PIRSF010376">
    <property type="entry name" value="IspE"/>
    <property type="match status" value="1"/>
</dbReference>
<dbReference type="PANTHER" id="PTHR43527:SF2">
    <property type="entry name" value="4-DIPHOSPHOCYTIDYL-2-C-METHYL-D-ERYTHRITOL KINASE, CHLOROPLASTIC"/>
    <property type="match status" value="1"/>
</dbReference>
<dbReference type="EMBL" id="WINI01000003">
    <property type="protein sequence ID" value="MQR00370.1"/>
    <property type="molecule type" value="Genomic_DNA"/>
</dbReference>